<feature type="transmembrane region" description="Helical" evidence="7">
    <location>
        <begin position="172"/>
        <end position="194"/>
    </location>
</feature>
<dbReference type="RefSeq" id="WP_126599110.1">
    <property type="nucleotide sequence ID" value="NZ_BIFQ01000001.1"/>
</dbReference>
<dbReference type="AlphaFoldDB" id="A0A401ZLD6"/>
<feature type="region of interest" description="Disordered" evidence="8">
    <location>
        <begin position="1"/>
        <end position="20"/>
    </location>
</feature>
<evidence type="ECO:0000256" key="4">
    <source>
        <dbReference type="ARBA" id="ARBA00022692"/>
    </source>
</evidence>
<dbReference type="OrthoDB" id="2168559at2"/>
<keyword evidence="6 7" id="KW-0472">Membrane</keyword>
<dbReference type="GO" id="GO:0005886">
    <property type="term" value="C:plasma membrane"/>
    <property type="evidence" value="ECO:0007669"/>
    <property type="project" value="UniProtKB-SubCell"/>
</dbReference>
<dbReference type="Proteomes" id="UP000287224">
    <property type="component" value="Unassembled WGS sequence"/>
</dbReference>
<feature type="transmembrane region" description="Helical" evidence="7">
    <location>
        <begin position="91"/>
        <end position="112"/>
    </location>
</feature>
<keyword evidence="2 7" id="KW-0813">Transport</keyword>
<dbReference type="InterPro" id="IPR035906">
    <property type="entry name" value="MetI-like_sf"/>
</dbReference>
<dbReference type="GO" id="GO:0055085">
    <property type="term" value="P:transmembrane transport"/>
    <property type="evidence" value="ECO:0007669"/>
    <property type="project" value="InterPro"/>
</dbReference>
<dbReference type="Gene3D" id="1.10.3720.10">
    <property type="entry name" value="MetI-like"/>
    <property type="match status" value="1"/>
</dbReference>
<feature type="domain" description="ABC transmembrane type-1" evidence="9">
    <location>
        <begin position="87"/>
        <end position="298"/>
    </location>
</feature>
<evidence type="ECO:0000256" key="3">
    <source>
        <dbReference type="ARBA" id="ARBA00022475"/>
    </source>
</evidence>
<evidence type="ECO:0000256" key="2">
    <source>
        <dbReference type="ARBA" id="ARBA00022448"/>
    </source>
</evidence>
<keyword evidence="3" id="KW-1003">Cell membrane</keyword>
<protein>
    <submittedName>
        <fullName evidence="10">Spermidine/putrescine ABC transporter permease</fullName>
    </submittedName>
</protein>
<sequence length="315" mass="35314">MQLTSEKVSPQQKAVKKATSRRARREEREFYLFILPWLIGFIFFGGGPIIASAFLSFSNWSLLSSPQWIGLQNYQRLFQDPLFYVALKNTLYYGIGSVLLSVVVSFLLALLLNQKVHGIAFFRTIFYLPSVVSGIATALLWINIFHPDFGMVNFLLGLVGIQGPGWLASEQWVIPALIIMSAWSAGSTMIIYLAGLQGIPAHLYEAASIDGAGNWSKFWHVTVPMISPVIFFNLITGFIASLQAFVLILVMTNGGPANGSLVYGLYIYREAFQYFDMGYASALAWVLFILIMLITMIQLGLARRWVHYEGAIQRR</sequence>
<keyword evidence="11" id="KW-1185">Reference proteome</keyword>
<feature type="transmembrane region" description="Helical" evidence="7">
    <location>
        <begin position="124"/>
        <end position="144"/>
    </location>
</feature>
<comment type="caution">
    <text evidence="10">The sequence shown here is derived from an EMBL/GenBank/DDBJ whole genome shotgun (WGS) entry which is preliminary data.</text>
</comment>
<reference evidence="11" key="1">
    <citation type="submission" date="2018-12" db="EMBL/GenBank/DDBJ databases">
        <title>Tengunoibacter tsumagoiensis gen. nov., sp. nov., Dictyobacter kobayashii sp. nov., D. alpinus sp. nov., and D. joshuensis sp. nov. and description of Dictyobacteraceae fam. nov. within the order Ktedonobacterales isolated from Tengu-no-mugimeshi.</title>
        <authorList>
            <person name="Wang C.M."/>
            <person name="Zheng Y."/>
            <person name="Sakai Y."/>
            <person name="Toyoda A."/>
            <person name="Minakuchi Y."/>
            <person name="Abe K."/>
            <person name="Yokota A."/>
            <person name="Yabe S."/>
        </authorList>
    </citation>
    <scope>NUCLEOTIDE SEQUENCE [LARGE SCALE GENOMIC DNA]</scope>
    <source>
        <strain evidence="11">S-27</strain>
    </source>
</reference>
<gene>
    <name evidence="10" type="ORF">KDAU_49940</name>
</gene>
<dbReference type="EMBL" id="BIFQ01000001">
    <property type="protein sequence ID" value="GCE07665.1"/>
    <property type="molecule type" value="Genomic_DNA"/>
</dbReference>
<comment type="subcellular location">
    <subcellularLocation>
        <location evidence="1 7">Cell membrane</location>
        <topology evidence="1 7">Multi-pass membrane protein</topology>
    </subcellularLocation>
</comment>
<feature type="transmembrane region" description="Helical" evidence="7">
    <location>
        <begin position="229"/>
        <end position="251"/>
    </location>
</feature>
<organism evidence="10 11">
    <name type="scientific">Dictyobacter aurantiacus</name>
    <dbReference type="NCBI Taxonomy" id="1936993"/>
    <lineage>
        <taxon>Bacteria</taxon>
        <taxon>Bacillati</taxon>
        <taxon>Chloroflexota</taxon>
        <taxon>Ktedonobacteria</taxon>
        <taxon>Ktedonobacterales</taxon>
        <taxon>Dictyobacteraceae</taxon>
        <taxon>Dictyobacter</taxon>
    </lineage>
</organism>
<evidence type="ECO:0000256" key="6">
    <source>
        <dbReference type="ARBA" id="ARBA00023136"/>
    </source>
</evidence>
<keyword evidence="5 7" id="KW-1133">Transmembrane helix</keyword>
<keyword evidence="4 7" id="KW-0812">Transmembrane</keyword>
<accession>A0A401ZLD6</accession>
<feature type="transmembrane region" description="Helical" evidence="7">
    <location>
        <begin position="30"/>
        <end position="55"/>
    </location>
</feature>
<evidence type="ECO:0000256" key="7">
    <source>
        <dbReference type="RuleBase" id="RU363032"/>
    </source>
</evidence>
<feature type="transmembrane region" description="Helical" evidence="7">
    <location>
        <begin position="271"/>
        <end position="294"/>
    </location>
</feature>
<evidence type="ECO:0000313" key="10">
    <source>
        <dbReference type="EMBL" id="GCE07665.1"/>
    </source>
</evidence>
<evidence type="ECO:0000313" key="11">
    <source>
        <dbReference type="Proteomes" id="UP000287224"/>
    </source>
</evidence>
<dbReference type="Pfam" id="PF00528">
    <property type="entry name" value="BPD_transp_1"/>
    <property type="match status" value="1"/>
</dbReference>
<dbReference type="CDD" id="cd06261">
    <property type="entry name" value="TM_PBP2"/>
    <property type="match status" value="1"/>
</dbReference>
<dbReference type="PROSITE" id="PS50928">
    <property type="entry name" value="ABC_TM1"/>
    <property type="match status" value="1"/>
</dbReference>
<dbReference type="PANTHER" id="PTHR30193:SF1">
    <property type="entry name" value="ABC TRANSPORTER PERMEASE PROTEIN YESP-RELATED"/>
    <property type="match status" value="1"/>
</dbReference>
<dbReference type="PANTHER" id="PTHR30193">
    <property type="entry name" value="ABC TRANSPORTER PERMEASE PROTEIN"/>
    <property type="match status" value="1"/>
</dbReference>
<dbReference type="InterPro" id="IPR000515">
    <property type="entry name" value="MetI-like"/>
</dbReference>
<dbReference type="SUPFAM" id="SSF161098">
    <property type="entry name" value="MetI-like"/>
    <property type="match status" value="1"/>
</dbReference>
<dbReference type="InterPro" id="IPR051393">
    <property type="entry name" value="ABC_transporter_permease"/>
</dbReference>
<evidence type="ECO:0000259" key="9">
    <source>
        <dbReference type="PROSITE" id="PS50928"/>
    </source>
</evidence>
<evidence type="ECO:0000256" key="5">
    <source>
        <dbReference type="ARBA" id="ARBA00022989"/>
    </source>
</evidence>
<evidence type="ECO:0000256" key="8">
    <source>
        <dbReference type="SAM" id="MobiDB-lite"/>
    </source>
</evidence>
<name>A0A401ZLD6_9CHLR</name>
<proteinExistence type="inferred from homology"/>
<evidence type="ECO:0000256" key="1">
    <source>
        <dbReference type="ARBA" id="ARBA00004651"/>
    </source>
</evidence>
<comment type="similarity">
    <text evidence="7">Belongs to the binding-protein-dependent transport system permease family.</text>
</comment>
<feature type="compositionally biased region" description="Polar residues" evidence="8">
    <location>
        <begin position="1"/>
        <end position="12"/>
    </location>
</feature>